<evidence type="ECO:0000256" key="1">
    <source>
        <dbReference type="ARBA" id="ARBA00004370"/>
    </source>
</evidence>
<proteinExistence type="predicted"/>
<dbReference type="SUPFAM" id="SSF48371">
    <property type="entry name" value="ARM repeat"/>
    <property type="match status" value="1"/>
</dbReference>
<keyword evidence="2" id="KW-0812">Transmembrane</keyword>
<evidence type="ECO:0000313" key="6">
    <source>
        <dbReference type="EMBL" id="NDV30146.1"/>
    </source>
</evidence>
<feature type="domain" description="Armadillo-like helical" evidence="5">
    <location>
        <begin position="408"/>
        <end position="639"/>
    </location>
</feature>
<dbReference type="InterPro" id="IPR039868">
    <property type="entry name" value="ARMD3-like"/>
</dbReference>
<reference evidence="6" key="1">
    <citation type="journal article" date="2020" name="J. Eukaryot. Microbiol.">
        <title>De novo Sequencing, Assembly and Annotation of the Transcriptome for the Free-Living Testate Amoeba Arcella intermedia.</title>
        <authorList>
            <person name="Ribeiro G.M."/>
            <person name="Porfirio-Sousa A.L."/>
            <person name="Maurer-Alcala X.X."/>
            <person name="Katz L.A."/>
            <person name="Lahr D.J.G."/>
        </authorList>
    </citation>
    <scope>NUCLEOTIDE SEQUENCE</scope>
</reference>
<dbReference type="Pfam" id="PF08427">
    <property type="entry name" value="ARMH3_C"/>
    <property type="match status" value="1"/>
</dbReference>
<sequence>MAQKPLKPKFIDIYEQFFSGEDPVHDNGHFWQDLFLLKVNVPFLKTCFGNLSDDSLRLLSYQMNLIFMKASATLKNEHPVRVSNALLTLSIFLKCIFERKYHNFGYDSIHLICGLDRRETFFKDLLTSLSNILLTAESDEMRILALNVLINIVTATDNINQNTLLEYFLINDMYDTIIQTFVTSTCEKLRSGALFILMILVNYQKFESVNSYLSRLRSNPADKIQIFLVNALTRSLTTINENYHQGIHTVVQQPSFMQKIVGMFSFYSTPPPPAPAPTEEGPLLLSSAQASPLSLVSAPAVGIILLAIYELVLGNKNFSLVLLGWKEGSDEKKRQVPPILIQLFTFCANLFSEIESNVTIAYSKLSLMILTIIAENLQLNKLMHDNDMSIPPIDVYRDITTKHSIPAPLFKPRPLGCYFIDLAIHFIKMNTRRDTFHPQLHILAMDFIHRIICYEIKSAEDPEIMRIDYKWKELWSQLVILFKFLSHNKRLQEEENLILASKVVHIVNMFITFGDKFLPVQSDYDDLYYELLRSRDILNAFILELDKSEKNNSRLGDYYNMKTILVHFNEKIESWLRSKPGHSLTTEAVFEIIKSNYDTLKLKLQQNLDKYDPFVENPQVGTFFQQLLRMLVTTAKNKENL</sequence>
<dbReference type="InterPro" id="IPR016024">
    <property type="entry name" value="ARM-type_fold"/>
</dbReference>
<dbReference type="InterPro" id="IPR013636">
    <property type="entry name" value="ARMH3_C"/>
</dbReference>
<protein>
    <recommendedName>
        <fullName evidence="5">Armadillo-like helical domain-containing protein</fullName>
    </recommendedName>
</protein>
<evidence type="ECO:0000256" key="4">
    <source>
        <dbReference type="ARBA" id="ARBA00023136"/>
    </source>
</evidence>
<dbReference type="PANTHER" id="PTHR13608">
    <property type="entry name" value="ARMADILLO-LIKE HELICAL DOMAIN-CONTAINING PROTEIN 3"/>
    <property type="match status" value="1"/>
</dbReference>
<organism evidence="6">
    <name type="scientific">Arcella intermedia</name>
    <dbReference type="NCBI Taxonomy" id="1963864"/>
    <lineage>
        <taxon>Eukaryota</taxon>
        <taxon>Amoebozoa</taxon>
        <taxon>Tubulinea</taxon>
        <taxon>Elardia</taxon>
        <taxon>Arcellinida</taxon>
        <taxon>Sphaerothecina</taxon>
        <taxon>Arcellidae</taxon>
        <taxon>Arcella</taxon>
    </lineage>
</organism>
<accession>A0A6B2KZK1</accession>
<keyword evidence="4" id="KW-0472">Membrane</keyword>
<dbReference type="PANTHER" id="PTHR13608:SF3">
    <property type="entry name" value="ARMADILLO-LIKE HELICAL DOMAIN-CONTAINING PROTEIN 3"/>
    <property type="match status" value="1"/>
</dbReference>
<dbReference type="GO" id="GO:0016020">
    <property type="term" value="C:membrane"/>
    <property type="evidence" value="ECO:0007669"/>
    <property type="project" value="UniProtKB-SubCell"/>
</dbReference>
<dbReference type="AlphaFoldDB" id="A0A6B2KZK1"/>
<dbReference type="EMBL" id="GIBP01001177">
    <property type="protein sequence ID" value="NDV30146.1"/>
    <property type="molecule type" value="Transcribed_RNA"/>
</dbReference>
<keyword evidence="3" id="KW-1133">Transmembrane helix</keyword>
<name>A0A6B2KZK1_9EUKA</name>
<comment type="subcellular location">
    <subcellularLocation>
        <location evidence="1">Membrane</location>
    </subcellularLocation>
</comment>
<evidence type="ECO:0000259" key="5">
    <source>
        <dbReference type="SMART" id="SM01158"/>
    </source>
</evidence>
<evidence type="ECO:0000256" key="3">
    <source>
        <dbReference type="ARBA" id="ARBA00022989"/>
    </source>
</evidence>
<evidence type="ECO:0000256" key="2">
    <source>
        <dbReference type="ARBA" id="ARBA00022692"/>
    </source>
</evidence>
<dbReference type="GO" id="GO:0005829">
    <property type="term" value="C:cytosol"/>
    <property type="evidence" value="ECO:0007669"/>
    <property type="project" value="TreeGrafter"/>
</dbReference>
<dbReference type="SMART" id="SM01158">
    <property type="entry name" value="DUF1741"/>
    <property type="match status" value="1"/>
</dbReference>